<dbReference type="Proteomes" id="UP000229901">
    <property type="component" value="Unassembled WGS sequence"/>
</dbReference>
<accession>A0A2H0V3J2</accession>
<organism evidence="1 2">
    <name type="scientific">Candidatus Falkowbacteria bacterium CG10_big_fil_rev_8_21_14_0_10_39_11</name>
    <dbReference type="NCBI Taxonomy" id="1974565"/>
    <lineage>
        <taxon>Bacteria</taxon>
        <taxon>Candidatus Falkowiibacteriota</taxon>
    </lineage>
</organism>
<evidence type="ECO:0000313" key="1">
    <source>
        <dbReference type="EMBL" id="PIR93656.1"/>
    </source>
</evidence>
<comment type="caution">
    <text evidence="1">The sequence shown here is derived from an EMBL/GenBank/DDBJ whole genome shotgun (WGS) entry which is preliminary data.</text>
</comment>
<name>A0A2H0V3J2_9BACT</name>
<protein>
    <submittedName>
        <fullName evidence="1">Uncharacterized protein</fullName>
    </submittedName>
</protein>
<evidence type="ECO:0000313" key="2">
    <source>
        <dbReference type="Proteomes" id="UP000229901"/>
    </source>
</evidence>
<sequence length="61" mass="7228">MLAEKDPYNWFENKKQEYASLLRVRIVGDMANKNAGLVFSITPDFTIYITDDMHEKLVKRY</sequence>
<proteinExistence type="predicted"/>
<gene>
    <name evidence="1" type="ORF">COT97_05285</name>
</gene>
<dbReference type="EMBL" id="PFAP01000045">
    <property type="protein sequence ID" value="PIR93656.1"/>
    <property type="molecule type" value="Genomic_DNA"/>
</dbReference>
<reference evidence="2" key="1">
    <citation type="submission" date="2017-09" db="EMBL/GenBank/DDBJ databases">
        <title>Depth-based differentiation of microbial function through sediment-hosted aquifers and enrichment of novel symbionts in the deep terrestrial subsurface.</title>
        <authorList>
            <person name="Probst A.J."/>
            <person name="Ladd B."/>
            <person name="Jarett J.K."/>
            <person name="Geller-Mcgrath D.E."/>
            <person name="Sieber C.M.K."/>
            <person name="Emerson J.B."/>
            <person name="Anantharaman K."/>
            <person name="Thomas B.C."/>
            <person name="Malmstrom R."/>
            <person name="Stieglmeier M."/>
            <person name="Klingl A."/>
            <person name="Woyke T."/>
            <person name="Ryan C.M."/>
            <person name="Banfield J.F."/>
        </authorList>
    </citation>
    <scope>NUCLEOTIDE SEQUENCE [LARGE SCALE GENOMIC DNA]</scope>
</reference>
<dbReference type="AlphaFoldDB" id="A0A2H0V3J2"/>